<name>A0A173V4P4_9FIRM</name>
<dbReference type="EMBL" id="CYXO01000018">
    <property type="protein sequence ID" value="CUN21670.1"/>
    <property type="molecule type" value="Genomic_DNA"/>
</dbReference>
<accession>A0A173V4P4</accession>
<sequence>MREDQFLRQRLQKEIPIEISPVLRDLITVIFCY</sequence>
<dbReference type="AlphaFoldDB" id="A0A173V4P4"/>
<gene>
    <name evidence="1" type="ORF">ERS852573_02553</name>
</gene>
<dbReference type="Proteomes" id="UP000095597">
    <property type="component" value="Unassembled WGS sequence"/>
</dbReference>
<evidence type="ECO:0000313" key="1">
    <source>
        <dbReference type="EMBL" id="CUN21670.1"/>
    </source>
</evidence>
<proteinExistence type="predicted"/>
<evidence type="ECO:0000313" key="2">
    <source>
        <dbReference type="Proteomes" id="UP000095597"/>
    </source>
</evidence>
<protein>
    <submittedName>
        <fullName evidence="1">Uncharacterized protein</fullName>
    </submittedName>
</protein>
<organism evidence="1 2">
    <name type="scientific">Dorea longicatena</name>
    <dbReference type="NCBI Taxonomy" id="88431"/>
    <lineage>
        <taxon>Bacteria</taxon>
        <taxon>Bacillati</taxon>
        <taxon>Bacillota</taxon>
        <taxon>Clostridia</taxon>
        <taxon>Lachnospirales</taxon>
        <taxon>Lachnospiraceae</taxon>
        <taxon>Dorea</taxon>
    </lineage>
</organism>
<reference evidence="1 2" key="1">
    <citation type="submission" date="2015-09" db="EMBL/GenBank/DDBJ databases">
        <authorList>
            <consortium name="Pathogen Informatics"/>
        </authorList>
    </citation>
    <scope>NUCLEOTIDE SEQUENCE [LARGE SCALE GENOMIC DNA]</scope>
    <source>
        <strain evidence="1 2">2789STDY5834961</strain>
    </source>
</reference>